<feature type="transmembrane region" description="Helical" evidence="1">
    <location>
        <begin position="235"/>
        <end position="252"/>
    </location>
</feature>
<protein>
    <recommendedName>
        <fullName evidence="4">TraX protein</fullName>
    </recommendedName>
</protein>
<sequence length="255" mass="29838">MTTTLIKIIALIFMLIDHIGEFIPGTPVYLRWVGRIAAPIFIYFVIIGMTHTSNKHRYLFRLYIASVIMACINVIINQNYNTGVGLTNNFFATLFTVTLLIYVIDKRSWRYFSIYLIWQMISTVLSTLITEIFILNTALRYPFYGAIFGNVIYVEGGILFVLLGVVFYLFRNKKQLVISYSIYCLFIFLVYEKWGGSLNPFSQFLLPFADFQWMMILALPLLYFYNGEKGVGLKYFFYFFYPIHIIILYFIGGEK</sequence>
<dbReference type="Pfam" id="PF05857">
    <property type="entry name" value="TraX"/>
    <property type="match status" value="1"/>
</dbReference>
<dbReference type="EMBL" id="NPBQ01000070">
    <property type="protein sequence ID" value="PAD83145.1"/>
    <property type="molecule type" value="Genomic_DNA"/>
</dbReference>
<feature type="transmembrane region" description="Helical" evidence="1">
    <location>
        <begin position="116"/>
        <end position="135"/>
    </location>
</feature>
<feature type="transmembrane region" description="Helical" evidence="1">
    <location>
        <begin position="204"/>
        <end position="223"/>
    </location>
</feature>
<gene>
    <name evidence="2" type="ORF">CHH57_11410</name>
</gene>
<feature type="transmembrane region" description="Helical" evidence="1">
    <location>
        <begin position="82"/>
        <end position="104"/>
    </location>
</feature>
<name>A0AA91TS45_NIACI</name>
<keyword evidence="1" id="KW-0812">Transmembrane</keyword>
<dbReference type="AlphaFoldDB" id="A0AA91TS45"/>
<feature type="transmembrane region" description="Helical" evidence="1">
    <location>
        <begin position="141"/>
        <end position="169"/>
    </location>
</feature>
<feature type="transmembrane region" description="Helical" evidence="1">
    <location>
        <begin position="5"/>
        <end position="23"/>
    </location>
</feature>
<dbReference type="RefSeq" id="WP_095330342.1">
    <property type="nucleotide sequence ID" value="NZ_NPBQ01000070.1"/>
</dbReference>
<keyword evidence="1" id="KW-1133">Transmembrane helix</keyword>
<accession>A0AA91TS45</accession>
<feature type="transmembrane region" description="Helical" evidence="1">
    <location>
        <begin position="58"/>
        <end position="76"/>
    </location>
</feature>
<dbReference type="Proteomes" id="UP000216961">
    <property type="component" value="Unassembled WGS sequence"/>
</dbReference>
<feature type="transmembrane region" description="Helical" evidence="1">
    <location>
        <begin position="176"/>
        <end position="192"/>
    </location>
</feature>
<comment type="caution">
    <text evidence="2">The sequence shown here is derived from an EMBL/GenBank/DDBJ whole genome shotgun (WGS) entry which is preliminary data.</text>
</comment>
<evidence type="ECO:0000256" key="1">
    <source>
        <dbReference type="SAM" id="Phobius"/>
    </source>
</evidence>
<evidence type="ECO:0000313" key="3">
    <source>
        <dbReference type="Proteomes" id="UP000216961"/>
    </source>
</evidence>
<evidence type="ECO:0000313" key="2">
    <source>
        <dbReference type="EMBL" id="PAD83145.1"/>
    </source>
</evidence>
<evidence type="ECO:0008006" key="4">
    <source>
        <dbReference type="Google" id="ProtNLM"/>
    </source>
</evidence>
<feature type="transmembrane region" description="Helical" evidence="1">
    <location>
        <begin position="29"/>
        <end position="46"/>
    </location>
</feature>
<reference evidence="2 3" key="1">
    <citation type="submission" date="2017-07" db="EMBL/GenBank/DDBJ databases">
        <title>Isolation and whole genome analysis of endospore-forming bacteria from heroin.</title>
        <authorList>
            <person name="Kalinowski J."/>
            <person name="Ahrens B."/>
            <person name="Al-Dilaimi A."/>
            <person name="Winkler A."/>
            <person name="Wibberg D."/>
            <person name="Schleenbecker U."/>
            <person name="Ruckert C."/>
            <person name="Wolfel R."/>
            <person name="Grass G."/>
        </authorList>
    </citation>
    <scope>NUCLEOTIDE SEQUENCE [LARGE SCALE GENOMIC DNA]</scope>
    <source>
        <strain evidence="2 3">7521-2</strain>
    </source>
</reference>
<organism evidence="2 3">
    <name type="scientific">Niallia circulans</name>
    <name type="common">Bacillus circulans</name>
    <dbReference type="NCBI Taxonomy" id="1397"/>
    <lineage>
        <taxon>Bacteria</taxon>
        <taxon>Bacillati</taxon>
        <taxon>Bacillota</taxon>
        <taxon>Bacilli</taxon>
        <taxon>Bacillales</taxon>
        <taxon>Bacillaceae</taxon>
        <taxon>Niallia</taxon>
    </lineage>
</organism>
<proteinExistence type="predicted"/>
<dbReference type="InterPro" id="IPR008875">
    <property type="entry name" value="TraX"/>
</dbReference>
<keyword evidence="1" id="KW-0472">Membrane</keyword>